<evidence type="ECO:0000313" key="2">
    <source>
        <dbReference type="Proteomes" id="UP001176941"/>
    </source>
</evidence>
<dbReference type="EMBL" id="OX459961">
    <property type="protein sequence ID" value="CAI9166048.1"/>
    <property type="molecule type" value="Genomic_DNA"/>
</dbReference>
<name>A0ABN8YXG4_RANTA</name>
<dbReference type="Proteomes" id="UP001176941">
    <property type="component" value="Chromosome 25"/>
</dbReference>
<organism evidence="1 2">
    <name type="scientific">Rangifer tarandus platyrhynchus</name>
    <name type="common">Svalbard reindeer</name>
    <dbReference type="NCBI Taxonomy" id="3082113"/>
    <lineage>
        <taxon>Eukaryota</taxon>
        <taxon>Metazoa</taxon>
        <taxon>Chordata</taxon>
        <taxon>Craniata</taxon>
        <taxon>Vertebrata</taxon>
        <taxon>Euteleostomi</taxon>
        <taxon>Mammalia</taxon>
        <taxon>Eutheria</taxon>
        <taxon>Laurasiatheria</taxon>
        <taxon>Artiodactyla</taxon>
        <taxon>Ruminantia</taxon>
        <taxon>Pecora</taxon>
        <taxon>Cervidae</taxon>
        <taxon>Odocoileinae</taxon>
        <taxon>Rangifer</taxon>
    </lineage>
</organism>
<sequence>MPYSQQSEARLLRAADVHFLFRPLAISDLCSFILSPIEEWPSQYFPLPVYKLSKPQSTFLGIIEGWDFRRAFVRWPHSPWDVPPCCILKLLIKKKPSGI</sequence>
<accession>A0ABN8YXG4</accession>
<protein>
    <submittedName>
        <fullName evidence="1">Uncharacterized protein</fullName>
    </submittedName>
</protein>
<keyword evidence="2" id="KW-1185">Reference proteome</keyword>
<proteinExistence type="predicted"/>
<gene>
    <name evidence="1" type="ORF">MRATA1EN1_LOCUS15010</name>
</gene>
<evidence type="ECO:0000313" key="1">
    <source>
        <dbReference type="EMBL" id="CAI9166048.1"/>
    </source>
</evidence>
<reference evidence="1" key="1">
    <citation type="submission" date="2023-04" db="EMBL/GenBank/DDBJ databases">
        <authorList>
            <consortium name="ELIXIR-Norway"/>
        </authorList>
    </citation>
    <scope>NUCLEOTIDE SEQUENCE [LARGE SCALE GENOMIC DNA]</scope>
</reference>